<dbReference type="GO" id="GO:0015807">
    <property type="term" value="P:L-amino acid transport"/>
    <property type="evidence" value="ECO:0007669"/>
    <property type="project" value="TreeGrafter"/>
</dbReference>
<evidence type="ECO:0000256" key="3">
    <source>
        <dbReference type="ARBA" id="ARBA00022741"/>
    </source>
</evidence>
<protein>
    <submittedName>
        <fullName evidence="7">ATP-binding cassette domain-containing protein</fullName>
    </submittedName>
</protein>
<evidence type="ECO:0000256" key="1">
    <source>
        <dbReference type="ARBA" id="ARBA00005417"/>
    </source>
</evidence>
<dbReference type="SUPFAM" id="SSF52540">
    <property type="entry name" value="P-loop containing nucleoside triphosphate hydrolases"/>
    <property type="match status" value="1"/>
</dbReference>
<keyword evidence="5" id="KW-0029">Amino-acid transport</keyword>
<dbReference type="EMBL" id="WQLV01000007">
    <property type="protein sequence ID" value="MVO16630.1"/>
    <property type="molecule type" value="Genomic_DNA"/>
</dbReference>
<dbReference type="Proteomes" id="UP000478892">
    <property type="component" value="Unassembled WGS sequence"/>
</dbReference>
<evidence type="ECO:0000313" key="8">
    <source>
        <dbReference type="Proteomes" id="UP000478892"/>
    </source>
</evidence>
<keyword evidence="4 7" id="KW-0067">ATP-binding</keyword>
<name>A0A6L6WGN1_9RHOB</name>
<keyword evidence="8" id="KW-1185">Reference proteome</keyword>
<comment type="similarity">
    <text evidence="1">Belongs to the ABC transporter superfamily.</text>
</comment>
<comment type="caution">
    <text evidence="7">The sequence shown here is derived from an EMBL/GenBank/DDBJ whole genome shotgun (WGS) entry which is preliminary data.</text>
</comment>
<dbReference type="InterPro" id="IPR003439">
    <property type="entry name" value="ABC_transporter-like_ATP-bd"/>
</dbReference>
<feature type="domain" description="ABC transporter" evidence="6">
    <location>
        <begin position="3"/>
        <end position="233"/>
    </location>
</feature>
<dbReference type="InterPro" id="IPR003593">
    <property type="entry name" value="AAA+_ATPase"/>
</dbReference>
<evidence type="ECO:0000313" key="7">
    <source>
        <dbReference type="EMBL" id="MVO16630.1"/>
    </source>
</evidence>
<reference evidence="7 8" key="1">
    <citation type="submission" date="2019-12" db="EMBL/GenBank/DDBJ databases">
        <authorList>
            <person name="Zhang Y.-J."/>
        </authorList>
    </citation>
    <scope>NUCLEOTIDE SEQUENCE [LARGE SCALE GENOMIC DNA]</scope>
    <source>
        <strain evidence="7 8">CY05</strain>
    </source>
</reference>
<dbReference type="RefSeq" id="WP_157022864.1">
    <property type="nucleotide sequence ID" value="NZ_WQLV01000007.1"/>
</dbReference>
<gene>
    <name evidence="7" type="ORF">GO984_12495</name>
</gene>
<dbReference type="PANTHER" id="PTHR43820:SF4">
    <property type="entry name" value="HIGH-AFFINITY BRANCHED-CHAIN AMINO ACID TRANSPORT ATP-BINDING PROTEIN LIVF"/>
    <property type="match status" value="1"/>
</dbReference>
<sequence>MALELKDIVVKDGFRTLVSQVSLTLEPGQVTAVLGSNGAGKSELVLAMAGMLPIAFGTMIVDGVAMTGQGPDVIRAAGVAAVPEGHRVLTKLSVDENLRAAGAILPEGARETLMDVYQLFPELAERKNQIAGTLSGGQQQMVALGHALMCRPRYMLIDEMSLGLAPLVVKRLMGVVNSLKARGVGVLLIEQFTDLALGVAEQAMVLRGGQTSYSGSAAALQADPVLLETAYFGADHVQTDPNPTTMGKGASTDGT</sequence>
<evidence type="ECO:0000256" key="5">
    <source>
        <dbReference type="ARBA" id="ARBA00022970"/>
    </source>
</evidence>
<dbReference type="GO" id="GO:0015658">
    <property type="term" value="F:branched-chain amino acid transmembrane transporter activity"/>
    <property type="evidence" value="ECO:0007669"/>
    <property type="project" value="TreeGrafter"/>
</dbReference>
<dbReference type="GO" id="GO:0005524">
    <property type="term" value="F:ATP binding"/>
    <property type="evidence" value="ECO:0007669"/>
    <property type="project" value="UniProtKB-KW"/>
</dbReference>
<keyword evidence="3" id="KW-0547">Nucleotide-binding</keyword>
<evidence type="ECO:0000256" key="4">
    <source>
        <dbReference type="ARBA" id="ARBA00022840"/>
    </source>
</evidence>
<dbReference type="SMART" id="SM00382">
    <property type="entry name" value="AAA"/>
    <property type="match status" value="1"/>
</dbReference>
<dbReference type="InterPro" id="IPR052156">
    <property type="entry name" value="BCAA_Transport_ATP-bd_LivF"/>
</dbReference>
<evidence type="ECO:0000256" key="2">
    <source>
        <dbReference type="ARBA" id="ARBA00022448"/>
    </source>
</evidence>
<dbReference type="PROSITE" id="PS50893">
    <property type="entry name" value="ABC_TRANSPORTER_2"/>
    <property type="match status" value="1"/>
</dbReference>
<keyword evidence="2" id="KW-0813">Transport</keyword>
<dbReference type="InterPro" id="IPR027417">
    <property type="entry name" value="P-loop_NTPase"/>
</dbReference>
<evidence type="ECO:0000259" key="6">
    <source>
        <dbReference type="PROSITE" id="PS50893"/>
    </source>
</evidence>
<proteinExistence type="inferred from homology"/>
<organism evidence="7 8">
    <name type="scientific">Parasedimentitalea huanghaiensis</name>
    <dbReference type="NCBI Taxonomy" id="2682100"/>
    <lineage>
        <taxon>Bacteria</taxon>
        <taxon>Pseudomonadati</taxon>
        <taxon>Pseudomonadota</taxon>
        <taxon>Alphaproteobacteria</taxon>
        <taxon>Rhodobacterales</taxon>
        <taxon>Paracoccaceae</taxon>
        <taxon>Parasedimentitalea</taxon>
    </lineage>
</organism>
<dbReference type="Pfam" id="PF00005">
    <property type="entry name" value="ABC_tran"/>
    <property type="match status" value="1"/>
</dbReference>
<accession>A0A6L6WGN1</accession>
<dbReference type="Gene3D" id="3.40.50.300">
    <property type="entry name" value="P-loop containing nucleotide triphosphate hydrolases"/>
    <property type="match status" value="1"/>
</dbReference>
<dbReference type="AlphaFoldDB" id="A0A6L6WGN1"/>
<dbReference type="GO" id="GO:0016887">
    <property type="term" value="F:ATP hydrolysis activity"/>
    <property type="evidence" value="ECO:0007669"/>
    <property type="project" value="InterPro"/>
</dbReference>
<dbReference type="PANTHER" id="PTHR43820">
    <property type="entry name" value="HIGH-AFFINITY BRANCHED-CHAIN AMINO ACID TRANSPORT ATP-BINDING PROTEIN LIVF"/>
    <property type="match status" value="1"/>
</dbReference>